<feature type="compositionally biased region" description="Low complexity" evidence="1">
    <location>
        <begin position="289"/>
        <end position="298"/>
    </location>
</feature>
<organism evidence="2 3">
    <name type="scientific">Coniochaeta ligniaria NRRL 30616</name>
    <dbReference type="NCBI Taxonomy" id="1408157"/>
    <lineage>
        <taxon>Eukaryota</taxon>
        <taxon>Fungi</taxon>
        <taxon>Dikarya</taxon>
        <taxon>Ascomycota</taxon>
        <taxon>Pezizomycotina</taxon>
        <taxon>Sordariomycetes</taxon>
        <taxon>Sordariomycetidae</taxon>
        <taxon>Coniochaetales</taxon>
        <taxon>Coniochaetaceae</taxon>
        <taxon>Coniochaeta</taxon>
    </lineage>
</organism>
<feature type="compositionally biased region" description="Basic residues" evidence="1">
    <location>
        <begin position="9"/>
        <end position="18"/>
    </location>
</feature>
<feature type="region of interest" description="Disordered" evidence="1">
    <location>
        <begin position="409"/>
        <end position="435"/>
    </location>
</feature>
<feature type="region of interest" description="Disordered" evidence="1">
    <location>
        <begin position="824"/>
        <end position="848"/>
    </location>
</feature>
<evidence type="ECO:0000256" key="1">
    <source>
        <dbReference type="SAM" id="MobiDB-lite"/>
    </source>
</evidence>
<dbReference type="Proteomes" id="UP000182658">
    <property type="component" value="Unassembled WGS sequence"/>
</dbReference>
<feature type="region of interest" description="Disordered" evidence="1">
    <location>
        <begin position="727"/>
        <end position="753"/>
    </location>
</feature>
<feature type="region of interest" description="Disordered" evidence="1">
    <location>
        <begin position="678"/>
        <end position="700"/>
    </location>
</feature>
<feature type="compositionally biased region" description="Low complexity" evidence="1">
    <location>
        <begin position="504"/>
        <end position="517"/>
    </location>
</feature>
<dbReference type="EMBL" id="KV875098">
    <property type="protein sequence ID" value="OIW28509.1"/>
    <property type="molecule type" value="Genomic_DNA"/>
</dbReference>
<feature type="region of interest" description="Disordered" evidence="1">
    <location>
        <begin position="1"/>
        <end position="56"/>
    </location>
</feature>
<feature type="region of interest" description="Disordered" evidence="1">
    <location>
        <begin position="447"/>
        <end position="540"/>
    </location>
</feature>
<proteinExistence type="predicted"/>
<accession>A0A1J7IMA4</accession>
<keyword evidence="3" id="KW-1185">Reference proteome</keyword>
<feature type="compositionally biased region" description="Polar residues" evidence="1">
    <location>
        <begin position="425"/>
        <end position="434"/>
    </location>
</feature>
<feature type="compositionally biased region" description="Polar residues" evidence="1">
    <location>
        <begin position="738"/>
        <end position="750"/>
    </location>
</feature>
<gene>
    <name evidence="2" type="ORF">CONLIGDRAFT_644689</name>
</gene>
<name>A0A1J7IMA4_9PEZI</name>
<feature type="compositionally biased region" description="Basic and acidic residues" evidence="1">
    <location>
        <begin position="523"/>
        <end position="532"/>
    </location>
</feature>
<evidence type="ECO:0000313" key="2">
    <source>
        <dbReference type="EMBL" id="OIW28509.1"/>
    </source>
</evidence>
<feature type="region of interest" description="Disordered" evidence="1">
    <location>
        <begin position="273"/>
        <end position="319"/>
    </location>
</feature>
<protein>
    <submittedName>
        <fullName evidence="2">Uncharacterized protein</fullName>
    </submittedName>
</protein>
<feature type="compositionally biased region" description="Basic residues" evidence="1">
    <location>
        <begin position="829"/>
        <end position="840"/>
    </location>
</feature>
<dbReference type="InParanoid" id="A0A1J7IMA4"/>
<feature type="region of interest" description="Disordered" evidence="1">
    <location>
        <begin position="562"/>
        <end position="581"/>
    </location>
</feature>
<sequence>MNWTEGKLARHSRARQGKQSKQTLLRQKEHFAKARAGLLPNASKQTPPSVPLFPSAVSRHTEDSTFAAMLHHTTAPVDIPERLKRPRLSSSPRGHPSTGRPVSSHHFGQRKIGPRDPDPSSAGGLDDTAIREKRRKLLREHDWAGIRMQKPIPVRFEQNPSGESKWNRRRRSTASRARHLIGDRYGQLRNVNDSIEHPQRTQDVRVTVGSQEVRLGEGSSILQPDHLPMAHEALQTYRGAHMPVTFLTSSSASEFTNGHIPMILLNSCPSVTDPKEKLKTGSQRKAQRSSSFTSISESSRSHHAKDDSGRRRHLKAPIPVRHLPGLHMSLISGSLDHGPDDSMVAQVGQPVSPIPSSRIEDNEVWRRFAALSQSNAGQGNSALDESNRFEQPRISPGVSTRCQRIISAATSQHPPVSSGIMDASGSYQRTSSYDSPKHDAYFRQAMSSAGGQSVSHPSTNVSTDGQGTVSYDSIQSGSASVSGVYDHSAEDNDSRRQAAGDTRSSLSAMAASPSSEATGCPSRDADLEHGDSSDSTDSETDCIDQRVAGLRELALKLVSPRAGTPWRNEEKASVDQSTGSFGDFNAEINVELPKEPPHAAPSPAERAATEVVHEQSPNQHSDDIWFKYVFSDTNTDDLHKQVLAEARKDYTGSPLGQADGEDSCRITESDFGHNISTAATHWQPSNGATETGDDLTSTSAAPASHIAAIGSPFTTRTPGTAFDEWEGSGGPPYAAPTMQGSISSGTTHPGQQDRYDNVSTSGQVLSQGITDITSSFSSRVAEPARSVAENAPTKENFIFAPPKLFVGKLSESVASDRPIVAVKPVTQTKPKRGRPKRKARDGRANIKSIPVYHDDPIEEFDELEAQARVEKSLFGALDME</sequence>
<feature type="region of interest" description="Disordered" evidence="1">
    <location>
        <begin position="72"/>
        <end position="130"/>
    </location>
</feature>
<feature type="compositionally biased region" description="Basic and acidic residues" evidence="1">
    <location>
        <begin position="487"/>
        <end position="498"/>
    </location>
</feature>
<dbReference type="AlphaFoldDB" id="A0A1J7IMA4"/>
<reference evidence="2 3" key="1">
    <citation type="submission" date="2016-10" db="EMBL/GenBank/DDBJ databases">
        <title>Draft genome sequence of Coniochaeta ligniaria NRRL30616, a lignocellulolytic fungus for bioabatement of inhibitors in plant biomass hydrolysates.</title>
        <authorList>
            <consortium name="DOE Joint Genome Institute"/>
            <person name="Jimenez D.J."/>
            <person name="Hector R.E."/>
            <person name="Riley R."/>
            <person name="Sun H."/>
            <person name="Grigoriev I.V."/>
            <person name="Van Elsas J.D."/>
            <person name="Nichols N.N."/>
        </authorList>
    </citation>
    <scope>NUCLEOTIDE SEQUENCE [LARGE SCALE GENOMIC DNA]</scope>
    <source>
        <strain evidence="2 3">NRRL 30616</strain>
    </source>
</reference>
<evidence type="ECO:0000313" key="3">
    <source>
        <dbReference type="Proteomes" id="UP000182658"/>
    </source>
</evidence>
<dbReference type="OrthoDB" id="5426563at2759"/>
<feature type="compositionally biased region" description="Polar residues" evidence="1">
    <location>
        <begin position="447"/>
        <end position="481"/>
    </location>
</feature>